<dbReference type="Pfam" id="PF00378">
    <property type="entry name" value="ECH_1"/>
    <property type="match status" value="1"/>
</dbReference>
<dbReference type="Gene3D" id="3.90.226.10">
    <property type="entry name" value="2-enoyl-CoA Hydratase, Chain A, domain 1"/>
    <property type="match status" value="1"/>
</dbReference>
<name>A0A069PED8_9BURK</name>
<reference evidence="3 4" key="1">
    <citation type="submission" date="2014-03" db="EMBL/GenBank/DDBJ databases">
        <title>Draft Genome Sequences of Four Burkholderia Strains.</title>
        <authorList>
            <person name="Liu X.Y."/>
            <person name="Li C.X."/>
            <person name="Xu J.H."/>
        </authorList>
    </citation>
    <scope>NUCLEOTIDE SEQUENCE [LARGE SCALE GENOMIC DNA]</scope>
    <source>
        <strain evidence="3 4">DSM 50014</strain>
    </source>
</reference>
<dbReference type="PANTHER" id="PTHR11941">
    <property type="entry name" value="ENOYL-COA HYDRATASE-RELATED"/>
    <property type="match status" value="1"/>
</dbReference>
<dbReference type="RefSeq" id="WP_035937505.1">
    <property type="nucleotide sequence ID" value="NZ_CADFFX010000012.1"/>
</dbReference>
<keyword evidence="2 3" id="KW-0456">Lyase</keyword>
<gene>
    <name evidence="3" type="ORF">BG61_36770</name>
</gene>
<dbReference type="GO" id="GO:0006635">
    <property type="term" value="P:fatty acid beta-oxidation"/>
    <property type="evidence" value="ECO:0007669"/>
    <property type="project" value="TreeGrafter"/>
</dbReference>
<dbReference type="FunFam" id="3.90.226.10:FF:000009">
    <property type="entry name" value="Carnitinyl-CoA dehydratase"/>
    <property type="match status" value="1"/>
</dbReference>
<dbReference type="CDD" id="cd06558">
    <property type="entry name" value="crotonase-like"/>
    <property type="match status" value="1"/>
</dbReference>
<dbReference type="Gene3D" id="1.10.12.10">
    <property type="entry name" value="Lyase 2-enoyl-coa Hydratase, Chain A, domain 2"/>
    <property type="match status" value="1"/>
</dbReference>
<organism evidence="3 4">
    <name type="scientific">Caballeronia glathei</name>
    <dbReference type="NCBI Taxonomy" id="60547"/>
    <lineage>
        <taxon>Bacteria</taxon>
        <taxon>Pseudomonadati</taxon>
        <taxon>Pseudomonadota</taxon>
        <taxon>Betaproteobacteria</taxon>
        <taxon>Burkholderiales</taxon>
        <taxon>Burkholderiaceae</taxon>
        <taxon>Caballeronia</taxon>
    </lineage>
</organism>
<dbReference type="InterPro" id="IPR014748">
    <property type="entry name" value="Enoyl-CoA_hydra_C"/>
</dbReference>
<dbReference type="SUPFAM" id="SSF52096">
    <property type="entry name" value="ClpP/crotonase"/>
    <property type="match status" value="1"/>
</dbReference>
<sequence length="258" mass="27805">MSTAMIRSERRGRVALVRLASDNPLNPLTDALMDQLIDVLLRNEADPQVYATVLTGSDTAFAAGADIVAMSKLDYANAFSDDYIGRSWERIRTARKPIIAAVGGYALGGGCELAMMCDIVIAAEDALFGQPEIKLGIVPGAGGTQRLPRAVGKSTAMLACLTGEPLNAHEALAYGLVSKVVARERLIDEAMRVGEQIARHSLPVIVAIKEAVNRAFESSLSEGLLFERRLFHAGFSLADQKEGMAAFLERRQAAFQNR</sequence>
<dbReference type="EC" id="4.2.1.17" evidence="3"/>
<evidence type="ECO:0000256" key="1">
    <source>
        <dbReference type="ARBA" id="ARBA00005254"/>
    </source>
</evidence>
<accession>A0A069PED8</accession>
<comment type="caution">
    <text evidence="3">The sequence shown here is derived from an EMBL/GenBank/DDBJ whole genome shotgun (WGS) entry which is preliminary data.</text>
</comment>
<keyword evidence="4" id="KW-1185">Reference proteome</keyword>
<comment type="similarity">
    <text evidence="1">Belongs to the enoyl-CoA hydratase/isomerase family.</text>
</comment>
<dbReference type="GO" id="GO:0004300">
    <property type="term" value="F:enoyl-CoA hydratase activity"/>
    <property type="evidence" value="ECO:0007669"/>
    <property type="project" value="UniProtKB-EC"/>
</dbReference>
<dbReference type="InterPro" id="IPR029045">
    <property type="entry name" value="ClpP/crotonase-like_dom_sf"/>
</dbReference>
<dbReference type="InterPro" id="IPR001753">
    <property type="entry name" value="Enoyl-CoA_hydra/iso"/>
</dbReference>
<proteinExistence type="inferred from homology"/>
<dbReference type="AlphaFoldDB" id="A0A069PED8"/>
<evidence type="ECO:0000313" key="4">
    <source>
        <dbReference type="Proteomes" id="UP000027466"/>
    </source>
</evidence>
<dbReference type="STRING" id="60547.GCA_000751215_05290"/>
<dbReference type="Proteomes" id="UP000027466">
    <property type="component" value="Unassembled WGS sequence"/>
</dbReference>
<protein>
    <submittedName>
        <fullName evidence="3">Enoyl-CoA hydratase</fullName>
        <ecNumber evidence="3">4.2.1.17</ecNumber>
    </submittedName>
</protein>
<evidence type="ECO:0000256" key="2">
    <source>
        <dbReference type="ARBA" id="ARBA00023239"/>
    </source>
</evidence>
<evidence type="ECO:0000313" key="3">
    <source>
        <dbReference type="EMBL" id="KDR38902.1"/>
    </source>
</evidence>
<dbReference type="FunFam" id="1.10.12.10:FF:000001">
    <property type="entry name" value="Probable enoyl-CoA hydratase, mitochondrial"/>
    <property type="match status" value="1"/>
</dbReference>
<dbReference type="PANTHER" id="PTHR11941:SF54">
    <property type="entry name" value="ENOYL-COA HYDRATASE, MITOCHONDRIAL"/>
    <property type="match status" value="1"/>
</dbReference>
<dbReference type="EMBL" id="JFHC01000072">
    <property type="protein sequence ID" value="KDR38902.1"/>
    <property type="molecule type" value="Genomic_DNA"/>
</dbReference>